<evidence type="ECO:0000313" key="2">
    <source>
        <dbReference type="EMBL" id="KAK4475449.1"/>
    </source>
</evidence>
<dbReference type="Proteomes" id="UP001292079">
    <property type="component" value="Unassembled WGS sequence"/>
</dbReference>
<reference evidence="2" key="1">
    <citation type="submission" date="2022-04" db="EMBL/GenBank/DDBJ databases">
        <authorList>
            <person name="Xu L."/>
            <person name="Lv Z."/>
        </authorList>
    </citation>
    <scope>NUCLEOTIDE SEQUENCE</scope>
    <source>
        <strain evidence="2">LV_2022a</strain>
    </source>
</reference>
<name>A0AAE2D8S6_SCHME</name>
<keyword evidence="3" id="KW-1185">Reference proteome</keyword>
<feature type="compositionally biased region" description="Basic residues" evidence="1">
    <location>
        <begin position="338"/>
        <end position="347"/>
    </location>
</feature>
<proteinExistence type="predicted"/>
<gene>
    <name evidence="2" type="ORF">MN116_002502</name>
</gene>
<evidence type="ECO:0000313" key="3">
    <source>
        <dbReference type="Proteomes" id="UP001292079"/>
    </source>
</evidence>
<comment type="caution">
    <text evidence="2">The sequence shown here is derived from an EMBL/GenBank/DDBJ whole genome shotgun (WGS) entry which is preliminary data.</text>
</comment>
<organism evidence="2 3">
    <name type="scientific">Schistosoma mekongi</name>
    <name type="common">Parasitic worm</name>
    <dbReference type="NCBI Taxonomy" id="38744"/>
    <lineage>
        <taxon>Eukaryota</taxon>
        <taxon>Metazoa</taxon>
        <taxon>Spiralia</taxon>
        <taxon>Lophotrochozoa</taxon>
        <taxon>Platyhelminthes</taxon>
        <taxon>Trematoda</taxon>
        <taxon>Digenea</taxon>
        <taxon>Strigeidida</taxon>
        <taxon>Schistosomatoidea</taxon>
        <taxon>Schistosomatidae</taxon>
        <taxon>Schistosoma</taxon>
    </lineage>
</organism>
<reference evidence="2" key="2">
    <citation type="journal article" date="2023" name="Infect Dis Poverty">
        <title>Chromosome-scale genome of the human blood fluke Schistosoma mekongi and its implications for public health.</title>
        <authorList>
            <person name="Zhou M."/>
            <person name="Xu L."/>
            <person name="Xu D."/>
            <person name="Chen W."/>
            <person name="Khan J."/>
            <person name="Hu Y."/>
            <person name="Huang H."/>
            <person name="Wei H."/>
            <person name="Zhang Y."/>
            <person name="Chusongsang P."/>
            <person name="Tanasarnprasert K."/>
            <person name="Hu X."/>
            <person name="Limpanont Y."/>
            <person name="Lv Z."/>
        </authorList>
    </citation>
    <scope>NUCLEOTIDE SEQUENCE</scope>
    <source>
        <strain evidence="2">LV_2022a</strain>
    </source>
</reference>
<protein>
    <submittedName>
        <fullName evidence="2">Uncharacterized protein</fullName>
    </submittedName>
</protein>
<sequence>MEYYLHNYDESIMTKNIKRGYHYFKLFKGLKYKLIKVKCRTDLKIKLELKFLLNQDNNTIQDISKYSKIAKIITTKCGIPKLFVIRGRVIDTRIKFHYFKSNTSNHTTLINDHNDDDNKEDVDNVTATVTTTTNTVDNVVDDNHDDDNVDVDANDDDNDDMNVLKNQKFKLRFKPFTTFGGICTPAIGYNDPIQIPNMLSKQEQLCFIQAVQNDNNNNNNNNSNNNNNNVTYKLINNGYLVMDIDFNNFCDIYHLVFPFLNSKCPSTCKKDVHITVTLIDENEKELSSTEFEVVSCASPIRDARRYQQRQRIAELEYADKHLHKTPVTIDDLSEYDHHHHHHHHHHTVQPISQSSSKLSISDISPNSSGFGSFYSPLPSITSEEDHLNELQLYLSRSETSTPLHYRSLSVTTNSITNTITTTTTSNINSSFIDVDNKRCDILSPVALHSDLVDLSSWDRIKSMKRKHSNDSPCNDRHTRKLFRQSDEQMNVKMMDSKCPVKRPIKEINNGSCIGQEYVIKTKSRRIYRILSLLNRELSRHL</sequence>
<dbReference type="AlphaFoldDB" id="A0AAE2D8S6"/>
<accession>A0AAE2D8S6</accession>
<feature type="region of interest" description="Disordered" evidence="1">
    <location>
        <begin position="336"/>
        <end position="359"/>
    </location>
</feature>
<evidence type="ECO:0000256" key="1">
    <source>
        <dbReference type="SAM" id="MobiDB-lite"/>
    </source>
</evidence>
<dbReference type="EMBL" id="JALJAT010000001">
    <property type="protein sequence ID" value="KAK4475449.1"/>
    <property type="molecule type" value="Genomic_DNA"/>
</dbReference>